<dbReference type="InterPro" id="IPR047090">
    <property type="entry name" value="AspRS_core"/>
</dbReference>
<dbReference type="InterPro" id="IPR004115">
    <property type="entry name" value="GAD-like_sf"/>
</dbReference>
<dbReference type="InterPro" id="IPR004364">
    <property type="entry name" value="Aa-tRNA-synt_II"/>
</dbReference>
<evidence type="ECO:0000256" key="5">
    <source>
        <dbReference type="ARBA" id="ARBA00022917"/>
    </source>
</evidence>
<feature type="domain" description="Aminoacyl-transfer RNA synthetases class-II family profile" evidence="8">
    <location>
        <begin position="142"/>
        <end position="436"/>
    </location>
</feature>
<dbReference type="Pfam" id="PF01336">
    <property type="entry name" value="tRNA_anti-codon"/>
    <property type="match status" value="1"/>
</dbReference>
<organism evidence="9 10">
    <name type="scientific">Candidatus Colwellbacteria bacterium CG10_big_fil_rev_8_21_14_0_10_42_22</name>
    <dbReference type="NCBI Taxonomy" id="1974540"/>
    <lineage>
        <taxon>Bacteria</taxon>
        <taxon>Candidatus Colwelliibacteriota</taxon>
    </lineage>
</organism>
<evidence type="ECO:0000259" key="8">
    <source>
        <dbReference type="PROSITE" id="PS50862"/>
    </source>
</evidence>
<dbReference type="SUPFAM" id="SSF50249">
    <property type="entry name" value="Nucleic acid-binding proteins"/>
    <property type="match status" value="1"/>
</dbReference>
<keyword evidence="6 7" id="KW-0030">Aminoacyl-tRNA synthetase</keyword>
<evidence type="ECO:0000256" key="6">
    <source>
        <dbReference type="ARBA" id="ARBA00023146"/>
    </source>
</evidence>
<feature type="binding site" evidence="7">
    <location>
        <position position="227"/>
    </location>
    <ligand>
        <name>ATP</name>
        <dbReference type="ChEBI" id="CHEBI:30616"/>
    </ligand>
</feature>
<dbReference type="PRINTS" id="PR01042">
    <property type="entry name" value="TRNASYNTHASP"/>
</dbReference>
<dbReference type="Gene3D" id="2.40.50.140">
    <property type="entry name" value="Nucleic acid-binding proteins"/>
    <property type="match status" value="1"/>
</dbReference>
<keyword evidence="3 7" id="KW-0547">Nucleotide-binding</keyword>
<comment type="function">
    <text evidence="7">Aspartyl-tRNA synthetase with relaxed tRNA specificity since it is able to aspartylate not only its cognate tRNA(Asp) but also tRNA(Asn). Reaction proceeds in two steps: L-aspartate is first activated by ATP to form Asp-AMP and then transferred to the acceptor end of tRNA(Asp/Asn).</text>
</comment>
<feature type="region of interest" description="Aspartate" evidence="7">
    <location>
        <begin position="196"/>
        <end position="199"/>
    </location>
</feature>
<dbReference type="EC" id="6.1.1.23" evidence="7"/>
<gene>
    <name evidence="7 9" type="primary">aspS</name>
    <name evidence="9" type="ORF">COT89_01010</name>
</gene>
<feature type="site" description="Important for tRNA non-discrimination" evidence="7">
    <location>
        <position position="79"/>
    </location>
</feature>
<keyword evidence="2 7" id="KW-0436">Ligase</keyword>
<feature type="binding site" evidence="7">
    <location>
        <position position="172"/>
    </location>
    <ligand>
        <name>L-aspartate</name>
        <dbReference type="ChEBI" id="CHEBI:29991"/>
    </ligand>
</feature>
<comment type="caution">
    <text evidence="9">The sequence shown here is derived from an EMBL/GenBank/DDBJ whole genome shotgun (WGS) entry which is preliminary data.</text>
</comment>
<dbReference type="HAMAP" id="MF_00044">
    <property type="entry name" value="Asp_tRNA_synth_type1"/>
    <property type="match status" value="1"/>
</dbReference>
<dbReference type="GO" id="GO:0003676">
    <property type="term" value="F:nucleic acid binding"/>
    <property type="evidence" value="ECO:0007669"/>
    <property type="project" value="InterPro"/>
</dbReference>
<dbReference type="AlphaFoldDB" id="A0A2H0VGB9"/>
<dbReference type="Gene3D" id="3.30.930.10">
    <property type="entry name" value="Bira Bifunctional Protein, Domain 2"/>
    <property type="match status" value="2"/>
</dbReference>
<dbReference type="PANTHER" id="PTHR22594:SF5">
    <property type="entry name" value="ASPARTATE--TRNA LIGASE, MITOCHONDRIAL"/>
    <property type="match status" value="1"/>
</dbReference>
<feature type="binding site" evidence="7">
    <location>
        <begin position="218"/>
        <end position="220"/>
    </location>
    <ligand>
        <name>ATP</name>
        <dbReference type="ChEBI" id="CHEBI:30616"/>
    </ligand>
</feature>
<comment type="similarity">
    <text evidence="1 7">Belongs to the class-II aminoacyl-tRNA synthetase family. Type 1 subfamily.</text>
</comment>
<comment type="subcellular location">
    <subcellularLocation>
        <location evidence="7">Cytoplasm</location>
    </subcellularLocation>
</comment>
<comment type="subunit">
    <text evidence="7">Homodimer.</text>
</comment>
<evidence type="ECO:0000313" key="10">
    <source>
        <dbReference type="Proteomes" id="UP000231466"/>
    </source>
</evidence>
<dbReference type="PROSITE" id="PS50862">
    <property type="entry name" value="AA_TRNA_LIGASE_II"/>
    <property type="match status" value="1"/>
</dbReference>
<feature type="binding site" evidence="7">
    <location>
        <position position="363"/>
    </location>
    <ligand>
        <name>ATP</name>
        <dbReference type="ChEBI" id="CHEBI:30616"/>
    </ligand>
</feature>
<keyword evidence="7" id="KW-0963">Cytoplasm</keyword>
<dbReference type="InterPro" id="IPR045864">
    <property type="entry name" value="aa-tRNA-synth_II/BPL/LPL"/>
</dbReference>
<dbReference type="InterPro" id="IPR004524">
    <property type="entry name" value="Asp-tRNA-ligase_1"/>
</dbReference>
<evidence type="ECO:0000256" key="3">
    <source>
        <dbReference type="ARBA" id="ARBA00022741"/>
    </source>
</evidence>
<feature type="binding site" evidence="7">
    <location>
        <begin position="415"/>
        <end position="418"/>
    </location>
    <ligand>
        <name>ATP</name>
        <dbReference type="ChEBI" id="CHEBI:30616"/>
    </ligand>
</feature>
<dbReference type="NCBIfam" id="TIGR00459">
    <property type="entry name" value="aspS_bact"/>
    <property type="match status" value="1"/>
</dbReference>
<dbReference type="GO" id="GO:0005524">
    <property type="term" value="F:ATP binding"/>
    <property type="evidence" value="ECO:0007669"/>
    <property type="project" value="UniProtKB-UniRule"/>
</dbReference>
<feature type="binding site" evidence="7">
    <location>
        <position position="325"/>
    </location>
    <ligand>
        <name>L-aspartate</name>
        <dbReference type="ChEBI" id="CHEBI:29991"/>
    </ligand>
</feature>
<dbReference type="InterPro" id="IPR006195">
    <property type="entry name" value="aa-tRNA-synth_II"/>
</dbReference>
<dbReference type="InterPro" id="IPR004365">
    <property type="entry name" value="NA-bd_OB_tRNA"/>
</dbReference>
<dbReference type="CDD" id="cd04317">
    <property type="entry name" value="EcAspRS_like_N"/>
    <property type="match status" value="1"/>
</dbReference>
<dbReference type="CDD" id="cd00777">
    <property type="entry name" value="AspRS_core"/>
    <property type="match status" value="1"/>
</dbReference>
<evidence type="ECO:0000256" key="1">
    <source>
        <dbReference type="ARBA" id="ARBA00006303"/>
    </source>
</evidence>
<evidence type="ECO:0000313" key="9">
    <source>
        <dbReference type="EMBL" id="PIR98128.1"/>
    </source>
</evidence>
<dbReference type="PANTHER" id="PTHR22594">
    <property type="entry name" value="ASPARTYL/LYSYL-TRNA SYNTHETASE"/>
    <property type="match status" value="1"/>
</dbReference>
<dbReference type="InterPro" id="IPR002312">
    <property type="entry name" value="Asp/Asn-tRNA-synth_IIb"/>
</dbReference>
<evidence type="ECO:0000256" key="4">
    <source>
        <dbReference type="ARBA" id="ARBA00022840"/>
    </source>
</evidence>
<comment type="catalytic activity">
    <reaction evidence="7">
        <text>tRNA(Asx) + L-aspartate + ATP = L-aspartyl-tRNA(Asx) + AMP + diphosphate</text>
        <dbReference type="Rhea" id="RHEA:18349"/>
        <dbReference type="Rhea" id="RHEA-COMP:9710"/>
        <dbReference type="Rhea" id="RHEA-COMP:9711"/>
        <dbReference type="ChEBI" id="CHEBI:29991"/>
        <dbReference type="ChEBI" id="CHEBI:30616"/>
        <dbReference type="ChEBI" id="CHEBI:33019"/>
        <dbReference type="ChEBI" id="CHEBI:78442"/>
        <dbReference type="ChEBI" id="CHEBI:78516"/>
        <dbReference type="ChEBI" id="CHEBI:456215"/>
        <dbReference type="EC" id="6.1.1.23"/>
    </reaction>
</comment>
<protein>
    <recommendedName>
        <fullName evidence="7">Aspartate--tRNA(Asp/Asn) ligase</fullName>
        <ecNumber evidence="7">6.1.1.23</ecNumber>
    </recommendedName>
    <alternativeName>
        <fullName evidence="7">Aspartyl-tRNA synthetase</fullName>
        <shortName evidence="7">AspRS</shortName>
    </alternativeName>
    <alternativeName>
        <fullName evidence="7">Non-discriminating aspartyl-tRNA synthetase</fullName>
        <shortName evidence="7">ND-AspRS</shortName>
    </alternativeName>
</protein>
<feature type="site" description="Important for tRNA non-discrimination" evidence="7">
    <location>
        <position position="28"/>
    </location>
</feature>
<dbReference type="GO" id="GO:0006422">
    <property type="term" value="P:aspartyl-tRNA aminoacylation"/>
    <property type="evidence" value="ECO:0007669"/>
    <property type="project" value="UniProtKB-UniRule"/>
</dbReference>
<dbReference type="GO" id="GO:0004815">
    <property type="term" value="F:aspartate-tRNA ligase activity"/>
    <property type="evidence" value="ECO:0007669"/>
    <property type="project" value="UniProtKB-UniRule"/>
</dbReference>
<dbReference type="InterPro" id="IPR047089">
    <property type="entry name" value="Asp-tRNA-ligase_1_N"/>
</dbReference>
<feature type="binding site" evidence="7">
    <location>
        <position position="370"/>
    </location>
    <ligand>
        <name>L-aspartate</name>
        <dbReference type="ChEBI" id="CHEBI:29991"/>
    </ligand>
</feature>
<name>A0A2H0VGB9_9BACT</name>
<sequence>MRILSDETSEKVGKEVELAGWVDARRDHGKLIFIDLRDRAGIVQVVFNAKQGDVYKTAENLRPEWVIKIKGKVGERPAGMINEDLKTGKVEVSADELEILAEADTPPFDVRSDGYEINEELRMKYRYLDLRRKRLKENLKARHRIVSFTRKFFSNKDFIEIETPYISKSTPEGARDYLVPSRQQPGNFYALPQSPQQYKQLLMIAGMERYFQIARCFRDEDTRGDRQAEFVQIDIEVSFTSEEEILDLIEEFLLDLFRELYPNKRLTLNDGKITRMTYEKAMKEYKSDKPDIRKDKKDENELAPVIITDFPMFEKKQDGSWSAVHHPFTMPKVKDVKELKEQFKKDPEKIKAHQYDVALNGWEIFGGSIRNHNPELLSAVFEALGHKKTDIEAKFGHILEAFKYGVPPHGGIASGLDRLVAILQNEPNIREVFAFPKTGDGRDLMMDAPSEVDKDQLDELGISLKKKK</sequence>
<dbReference type="GO" id="GO:0005737">
    <property type="term" value="C:cytoplasm"/>
    <property type="evidence" value="ECO:0007669"/>
    <property type="project" value="UniProtKB-SubCell"/>
</dbReference>
<dbReference type="Gene3D" id="3.30.1360.30">
    <property type="entry name" value="GAD-like domain"/>
    <property type="match status" value="1"/>
</dbReference>
<dbReference type="EMBL" id="PFAH01000003">
    <property type="protein sequence ID" value="PIR98128.1"/>
    <property type="molecule type" value="Genomic_DNA"/>
</dbReference>
<dbReference type="SUPFAM" id="SSF55681">
    <property type="entry name" value="Class II aaRS and biotin synthetases"/>
    <property type="match status" value="1"/>
</dbReference>
<keyword evidence="4 7" id="KW-0067">ATP-binding</keyword>
<reference evidence="10" key="1">
    <citation type="submission" date="2017-09" db="EMBL/GenBank/DDBJ databases">
        <title>Depth-based differentiation of microbial function through sediment-hosted aquifers and enrichment of novel symbionts in the deep terrestrial subsurface.</title>
        <authorList>
            <person name="Probst A.J."/>
            <person name="Ladd B."/>
            <person name="Jarett J.K."/>
            <person name="Geller-Mcgrath D.E."/>
            <person name="Sieber C.M.K."/>
            <person name="Emerson J.B."/>
            <person name="Anantharaman K."/>
            <person name="Thomas B.C."/>
            <person name="Malmstrom R."/>
            <person name="Stieglmeier M."/>
            <person name="Klingl A."/>
            <person name="Woyke T."/>
            <person name="Ryan C.M."/>
            <person name="Banfield J.F."/>
        </authorList>
    </citation>
    <scope>NUCLEOTIDE SEQUENCE [LARGE SCALE GENOMIC DNA]</scope>
</reference>
<keyword evidence="5 7" id="KW-0648">Protein biosynthesis</keyword>
<evidence type="ECO:0000256" key="7">
    <source>
        <dbReference type="HAMAP-Rule" id="MF_00044"/>
    </source>
</evidence>
<accession>A0A2H0VGB9</accession>
<dbReference type="Pfam" id="PF00152">
    <property type="entry name" value="tRNA-synt_2"/>
    <property type="match status" value="1"/>
</dbReference>
<dbReference type="InterPro" id="IPR012340">
    <property type="entry name" value="NA-bd_OB-fold"/>
</dbReference>
<feature type="binding site" evidence="7">
    <location>
        <position position="218"/>
    </location>
    <ligand>
        <name>L-aspartate</name>
        <dbReference type="ChEBI" id="CHEBI:29991"/>
    </ligand>
</feature>
<evidence type="ECO:0000256" key="2">
    <source>
        <dbReference type="ARBA" id="ARBA00022598"/>
    </source>
</evidence>
<dbReference type="Proteomes" id="UP000231466">
    <property type="component" value="Unassembled WGS sequence"/>
</dbReference>
<proteinExistence type="inferred from homology"/>
<dbReference type="GO" id="GO:0050560">
    <property type="term" value="F:aspartate-tRNA(Asn) ligase activity"/>
    <property type="evidence" value="ECO:0007669"/>
    <property type="project" value="UniProtKB-EC"/>
</dbReference>